<dbReference type="PANTHER" id="PTHR24067">
    <property type="entry name" value="UBIQUITIN-CONJUGATING ENZYME E2"/>
    <property type="match status" value="1"/>
</dbReference>
<proteinExistence type="inferred from homology"/>
<dbReference type="Gene3D" id="3.10.110.10">
    <property type="entry name" value="Ubiquitin Conjugating Enzyme"/>
    <property type="match status" value="1"/>
</dbReference>
<evidence type="ECO:0000313" key="6">
    <source>
        <dbReference type="EMBL" id="OMJ67103.1"/>
    </source>
</evidence>
<dbReference type="EMBL" id="MPUH01001563">
    <property type="protein sequence ID" value="OMJ67103.1"/>
    <property type="molecule type" value="Genomic_DNA"/>
</dbReference>
<dbReference type="GO" id="GO:0016740">
    <property type="term" value="F:transferase activity"/>
    <property type="evidence" value="ECO:0007669"/>
    <property type="project" value="UniProtKB-KW"/>
</dbReference>
<gene>
    <name evidence="6" type="ORF">SteCoe_35826</name>
</gene>
<keyword evidence="1" id="KW-0808">Transferase</keyword>
<dbReference type="CDD" id="cd23794">
    <property type="entry name" value="UBCc_UBE2F_UBE2M"/>
    <property type="match status" value="1"/>
</dbReference>
<evidence type="ECO:0000256" key="2">
    <source>
        <dbReference type="ARBA" id="ARBA00022786"/>
    </source>
</evidence>
<comment type="similarity">
    <text evidence="4">Belongs to the ubiquitin-conjugating enzyme family.</text>
</comment>
<accession>A0A1R2ARD7</accession>
<sequence>MNVSVYKEVHTLSQRLPSLCDGQVKSIKAADQKVKVIIKTESGYWSNKDLIFEIRTKKYPKSPCKVICRSKILHPNILEIDGEVCLSIFDEDWNPNMRLDDYVLGILFILHHPNFDDPLSDYFCIAREQGKMVQAINSLASTF</sequence>
<protein>
    <recommendedName>
        <fullName evidence="5">UBC core domain-containing protein</fullName>
    </recommendedName>
</protein>
<evidence type="ECO:0000256" key="4">
    <source>
        <dbReference type="RuleBase" id="RU362109"/>
    </source>
</evidence>
<organism evidence="6 7">
    <name type="scientific">Stentor coeruleus</name>
    <dbReference type="NCBI Taxonomy" id="5963"/>
    <lineage>
        <taxon>Eukaryota</taxon>
        <taxon>Sar</taxon>
        <taxon>Alveolata</taxon>
        <taxon>Ciliophora</taxon>
        <taxon>Postciliodesmatophora</taxon>
        <taxon>Heterotrichea</taxon>
        <taxon>Heterotrichida</taxon>
        <taxon>Stentoridae</taxon>
        <taxon>Stentor</taxon>
    </lineage>
</organism>
<dbReference type="AlphaFoldDB" id="A0A1R2ARD7"/>
<dbReference type="InterPro" id="IPR023313">
    <property type="entry name" value="UBQ-conjugating_AS"/>
</dbReference>
<keyword evidence="4" id="KW-0067">ATP-binding</keyword>
<dbReference type="SMART" id="SM00212">
    <property type="entry name" value="UBCc"/>
    <property type="match status" value="1"/>
</dbReference>
<keyword evidence="2 4" id="KW-0833">Ubl conjugation pathway</keyword>
<dbReference type="OrthoDB" id="9978460at2759"/>
<comment type="caution">
    <text evidence="6">The sequence shown here is derived from an EMBL/GenBank/DDBJ whole genome shotgun (WGS) entry which is preliminary data.</text>
</comment>
<evidence type="ECO:0000259" key="5">
    <source>
        <dbReference type="PROSITE" id="PS50127"/>
    </source>
</evidence>
<dbReference type="PROSITE" id="PS50127">
    <property type="entry name" value="UBC_2"/>
    <property type="match status" value="1"/>
</dbReference>
<dbReference type="SUPFAM" id="SSF54495">
    <property type="entry name" value="UBC-like"/>
    <property type="match status" value="1"/>
</dbReference>
<reference evidence="6 7" key="1">
    <citation type="submission" date="2016-11" db="EMBL/GenBank/DDBJ databases">
        <title>The macronuclear genome of Stentor coeruleus: a giant cell with tiny introns.</title>
        <authorList>
            <person name="Slabodnick M."/>
            <person name="Ruby J.G."/>
            <person name="Reiff S.B."/>
            <person name="Swart E.C."/>
            <person name="Gosai S."/>
            <person name="Prabakaran S."/>
            <person name="Witkowska E."/>
            <person name="Larue G.E."/>
            <person name="Fisher S."/>
            <person name="Freeman R.M."/>
            <person name="Gunawardena J."/>
            <person name="Chu W."/>
            <person name="Stover N.A."/>
            <person name="Gregory B.D."/>
            <person name="Nowacki M."/>
            <person name="Derisi J."/>
            <person name="Roy S.W."/>
            <person name="Marshall W.F."/>
            <person name="Sood P."/>
        </authorList>
    </citation>
    <scope>NUCLEOTIDE SEQUENCE [LARGE SCALE GENOMIC DNA]</scope>
    <source>
        <strain evidence="6">WM001</strain>
    </source>
</reference>
<dbReference type="InterPro" id="IPR016135">
    <property type="entry name" value="UBQ-conjugating_enzyme/RWD"/>
</dbReference>
<keyword evidence="7" id="KW-1185">Reference proteome</keyword>
<feature type="domain" description="UBC core" evidence="5">
    <location>
        <begin position="1"/>
        <end position="143"/>
    </location>
</feature>
<dbReference type="GO" id="GO:0005524">
    <property type="term" value="F:ATP binding"/>
    <property type="evidence" value="ECO:0007669"/>
    <property type="project" value="UniProtKB-UniRule"/>
</dbReference>
<evidence type="ECO:0000313" key="7">
    <source>
        <dbReference type="Proteomes" id="UP000187209"/>
    </source>
</evidence>
<keyword evidence="4" id="KW-0547">Nucleotide-binding</keyword>
<feature type="active site" description="Glycyl thioester intermediate" evidence="3">
    <location>
        <position position="85"/>
    </location>
</feature>
<dbReference type="InterPro" id="IPR050113">
    <property type="entry name" value="Ub_conjugating_enzyme"/>
</dbReference>
<name>A0A1R2ARD7_9CILI</name>
<dbReference type="Proteomes" id="UP000187209">
    <property type="component" value="Unassembled WGS sequence"/>
</dbReference>
<dbReference type="PROSITE" id="PS00183">
    <property type="entry name" value="UBC_1"/>
    <property type="match status" value="1"/>
</dbReference>
<evidence type="ECO:0000256" key="1">
    <source>
        <dbReference type="ARBA" id="ARBA00022679"/>
    </source>
</evidence>
<dbReference type="Pfam" id="PF00179">
    <property type="entry name" value="UQ_con"/>
    <property type="match status" value="1"/>
</dbReference>
<evidence type="ECO:0000256" key="3">
    <source>
        <dbReference type="PROSITE-ProRule" id="PRU10133"/>
    </source>
</evidence>
<dbReference type="InterPro" id="IPR000608">
    <property type="entry name" value="UBC"/>
</dbReference>